<evidence type="ECO:0008006" key="14">
    <source>
        <dbReference type="Google" id="ProtNLM"/>
    </source>
</evidence>
<evidence type="ECO:0000256" key="5">
    <source>
        <dbReference type="ARBA" id="ARBA00022737"/>
    </source>
</evidence>
<dbReference type="InParanoid" id="F6ZBK7"/>
<evidence type="ECO:0000256" key="6">
    <source>
        <dbReference type="ARBA" id="ARBA00022816"/>
    </source>
</evidence>
<evidence type="ECO:0000256" key="8">
    <source>
        <dbReference type="ARBA" id="ARBA00023242"/>
    </source>
</evidence>
<dbReference type="GeneTree" id="ENSGT00390000007539"/>
<dbReference type="FunCoup" id="F6ZBK7">
    <property type="interactions" value="135"/>
</dbReference>
<keyword evidence="3" id="KW-0813">Transport</keyword>
<proteinExistence type="inferred from homology"/>
<dbReference type="GO" id="GO:0016973">
    <property type="term" value="P:poly(A)+ mRNA export from nucleus"/>
    <property type="evidence" value="ECO:0000318"/>
    <property type="project" value="GO_Central"/>
</dbReference>
<dbReference type="Pfam" id="PF03943">
    <property type="entry name" value="TAP_C"/>
    <property type="match status" value="1"/>
</dbReference>
<dbReference type="InterPro" id="IPR001611">
    <property type="entry name" value="Leu-rich_rpt"/>
</dbReference>
<dbReference type="PANTHER" id="PTHR10662:SF22">
    <property type="entry name" value="NUCLEAR RNA EXPORT FACTOR 1"/>
    <property type="match status" value="1"/>
</dbReference>
<evidence type="ECO:0000256" key="3">
    <source>
        <dbReference type="ARBA" id="ARBA00022448"/>
    </source>
</evidence>
<dbReference type="SUPFAM" id="SSF52058">
    <property type="entry name" value="L domain-like"/>
    <property type="match status" value="1"/>
</dbReference>
<dbReference type="Ensembl" id="ENSCINT00000026728.2">
    <property type="protein sequence ID" value="ENSCINP00000026482.2"/>
    <property type="gene ID" value="ENSCING00000014720.2"/>
</dbReference>
<keyword evidence="7" id="KW-0694">RNA-binding</keyword>
<dbReference type="Proteomes" id="UP000008144">
    <property type="component" value="Unassembled WGS sequence"/>
</dbReference>
<reference evidence="12" key="3">
    <citation type="submission" date="2025-09" db="UniProtKB">
        <authorList>
            <consortium name="Ensembl"/>
        </authorList>
    </citation>
    <scope>IDENTIFICATION</scope>
</reference>
<dbReference type="Pfam" id="PF22602">
    <property type="entry name" value="NXF_NTF2"/>
    <property type="match status" value="1"/>
</dbReference>
<dbReference type="PROSITE" id="PS51281">
    <property type="entry name" value="TAP_C"/>
    <property type="match status" value="1"/>
</dbReference>
<reference evidence="13" key="1">
    <citation type="journal article" date="2002" name="Science">
        <title>The draft genome of Ciona intestinalis: insights into chordate and vertebrate origins.</title>
        <authorList>
            <person name="Dehal P."/>
            <person name="Satou Y."/>
            <person name="Campbell R.K."/>
            <person name="Chapman J."/>
            <person name="Degnan B."/>
            <person name="De Tomaso A."/>
            <person name="Davidson B."/>
            <person name="Di Gregorio A."/>
            <person name="Gelpke M."/>
            <person name="Goodstein D.M."/>
            <person name="Harafuji N."/>
            <person name="Hastings K.E."/>
            <person name="Ho I."/>
            <person name="Hotta K."/>
            <person name="Huang W."/>
            <person name="Kawashima T."/>
            <person name="Lemaire P."/>
            <person name="Martinez D."/>
            <person name="Meinertzhagen I.A."/>
            <person name="Necula S."/>
            <person name="Nonaka M."/>
            <person name="Putnam N."/>
            <person name="Rash S."/>
            <person name="Saiga H."/>
            <person name="Satake M."/>
            <person name="Terry A."/>
            <person name="Yamada L."/>
            <person name="Wang H.G."/>
            <person name="Awazu S."/>
            <person name="Azumi K."/>
            <person name="Boore J."/>
            <person name="Branno M."/>
            <person name="Chin-Bow S."/>
            <person name="DeSantis R."/>
            <person name="Doyle S."/>
            <person name="Francino P."/>
            <person name="Keys D.N."/>
            <person name="Haga S."/>
            <person name="Hayashi H."/>
            <person name="Hino K."/>
            <person name="Imai K.S."/>
            <person name="Inaba K."/>
            <person name="Kano S."/>
            <person name="Kobayashi K."/>
            <person name="Kobayashi M."/>
            <person name="Lee B.I."/>
            <person name="Makabe K.W."/>
            <person name="Manohar C."/>
            <person name="Matassi G."/>
            <person name="Medina M."/>
            <person name="Mochizuki Y."/>
            <person name="Mount S."/>
            <person name="Morishita T."/>
            <person name="Miura S."/>
            <person name="Nakayama A."/>
            <person name="Nishizaka S."/>
            <person name="Nomoto H."/>
            <person name="Ohta F."/>
            <person name="Oishi K."/>
            <person name="Rigoutsos I."/>
            <person name="Sano M."/>
            <person name="Sasaki A."/>
            <person name="Sasakura Y."/>
            <person name="Shoguchi E."/>
            <person name="Shin-i T."/>
            <person name="Spagnuolo A."/>
            <person name="Stainier D."/>
            <person name="Suzuki M.M."/>
            <person name="Tassy O."/>
            <person name="Takatori N."/>
            <person name="Tokuoka M."/>
            <person name="Yagi K."/>
            <person name="Yoshizaki F."/>
            <person name="Wada S."/>
            <person name="Zhang C."/>
            <person name="Hyatt P.D."/>
            <person name="Larimer F."/>
            <person name="Detter C."/>
            <person name="Doggett N."/>
            <person name="Glavina T."/>
            <person name="Hawkins T."/>
            <person name="Richardson P."/>
            <person name="Lucas S."/>
            <person name="Kohara Y."/>
            <person name="Levine M."/>
            <person name="Satoh N."/>
            <person name="Rokhsar D.S."/>
        </authorList>
    </citation>
    <scope>NUCLEOTIDE SEQUENCE [LARGE SCALE GENOMIC DNA]</scope>
</reference>
<evidence type="ECO:0000313" key="13">
    <source>
        <dbReference type="Proteomes" id="UP000008144"/>
    </source>
</evidence>
<evidence type="ECO:0000256" key="1">
    <source>
        <dbReference type="ARBA" id="ARBA00004642"/>
    </source>
</evidence>
<evidence type="ECO:0000313" key="12">
    <source>
        <dbReference type="Ensembl" id="ENSCINP00000026482.2"/>
    </source>
</evidence>
<feature type="compositionally biased region" description="Basic and acidic residues" evidence="9">
    <location>
        <begin position="9"/>
        <end position="28"/>
    </location>
</feature>
<feature type="domain" description="TAP-C" evidence="11">
    <location>
        <begin position="556"/>
        <end position="610"/>
    </location>
</feature>
<dbReference type="GO" id="GO:0005635">
    <property type="term" value="C:nuclear envelope"/>
    <property type="evidence" value="ECO:0007669"/>
    <property type="project" value="UniProtKB-ARBA"/>
</dbReference>
<dbReference type="PANTHER" id="PTHR10662">
    <property type="entry name" value="NUCLEAR RNA EXPORT FACTOR"/>
    <property type="match status" value="1"/>
</dbReference>
<evidence type="ECO:0000256" key="4">
    <source>
        <dbReference type="ARBA" id="ARBA00022614"/>
    </source>
</evidence>
<dbReference type="InterPro" id="IPR032710">
    <property type="entry name" value="NTF2-like_dom_sf"/>
</dbReference>
<dbReference type="Gene3D" id="3.10.450.50">
    <property type="match status" value="1"/>
</dbReference>
<dbReference type="SUPFAM" id="SSF54928">
    <property type="entry name" value="RNA-binding domain, RBD"/>
    <property type="match status" value="1"/>
</dbReference>
<dbReference type="Pfam" id="PF24048">
    <property type="entry name" value="LRR_NXF1-5"/>
    <property type="match status" value="1"/>
</dbReference>
<protein>
    <recommendedName>
        <fullName evidence="14">TAP-C domain-containing protein</fullName>
    </recommendedName>
</protein>
<dbReference type="FunFam" id="3.10.450.50:FF:000004">
    <property type="entry name" value="Nuclear RNA export factor 1"/>
    <property type="match status" value="1"/>
</dbReference>
<evidence type="ECO:0000259" key="10">
    <source>
        <dbReference type="PROSITE" id="PS50177"/>
    </source>
</evidence>
<comment type="subcellular location">
    <subcellularLocation>
        <location evidence="1">Nucleus</location>
        <location evidence="1">Nucleoplasm</location>
    </subcellularLocation>
</comment>
<evidence type="ECO:0000256" key="2">
    <source>
        <dbReference type="ARBA" id="ARBA00009285"/>
    </source>
</evidence>
<reference evidence="12" key="2">
    <citation type="submission" date="2025-08" db="UniProtKB">
        <authorList>
            <consortium name="Ensembl"/>
        </authorList>
    </citation>
    <scope>IDENTIFICATION</scope>
</reference>
<sequence>FSSGGSSRFSEHDDRSRVETHHQSDRSTSRGGYRGNRRGSRGQGNYRGRGSKFRSDRAPSGGQGDNGNFEQDDDGDVNMEGTETRRFKPYARPSKNYDRKPRHNNNNNQQSRREPTKNWYQITILKGSTLDEEWLKQEIQTLAMVQFHPVQYHLDGNHSCFFVDDHVTAGTIRDCSRKITSPDGEKVAILMRPYNQSPITNDKISKIQEVLASKYKSDTHHLDASALFSDEVLRGEKIFLKVNTSAHMHIITRIIAQNISTLKSLDISNNRLFSFDGLKHLIPFTPFLQELNLAKNSLKSIKELEKISSWDLIKLTLDGNPLCSQYTSQTEYISDVREWFPNLTSLDGHDLPAPVKFDVEKVELPTSVLDFVQTPNGADTIKMFVAEYFKCYDQSRAMLAAAYHENCLFTISIPPSARGPPLSKYFKHSRNLKQIKNMSQKISTISQCQADVLAKLQLLPKSEHDFSSFHLDILLVTSEVTNFIVRGIYKEGEGFEANGLLRAFSRSFVCQVTGNALKIINEQFFVRNPTPQEIKDLKATTTKNKIPSAPAATNAPSQDDMIASFSRESGMNVGYSRQCLEENGWNYEKAGQTFLELNGKGAIPAEAFVK</sequence>
<dbReference type="PROSITE" id="PS50177">
    <property type="entry name" value="NTF2_DOMAIN"/>
    <property type="match status" value="1"/>
</dbReference>
<dbReference type="Gene3D" id="3.30.70.330">
    <property type="match status" value="1"/>
</dbReference>
<keyword evidence="13" id="KW-1185">Reference proteome</keyword>
<dbReference type="InterPro" id="IPR015245">
    <property type="entry name" value="Tap_RNA-bd"/>
</dbReference>
<dbReference type="InterPro" id="IPR030217">
    <property type="entry name" value="NXF_fam"/>
</dbReference>
<dbReference type="GO" id="GO:0003723">
    <property type="term" value="F:RNA binding"/>
    <property type="evidence" value="ECO:0000318"/>
    <property type="project" value="GO_Central"/>
</dbReference>
<dbReference type="SMART" id="SM00804">
    <property type="entry name" value="TAP_C"/>
    <property type="match status" value="1"/>
</dbReference>
<dbReference type="FunFam" id="1.10.8.10:FF:000018">
    <property type="entry name" value="Nuclear RNA export factor 1"/>
    <property type="match status" value="1"/>
</dbReference>
<dbReference type="Gene3D" id="3.80.10.10">
    <property type="entry name" value="Ribonuclease Inhibitor"/>
    <property type="match status" value="1"/>
</dbReference>
<dbReference type="InterPro" id="IPR012677">
    <property type="entry name" value="Nucleotide-bd_a/b_plait_sf"/>
</dbReference>
<name>F6ZBK7_CIOIN</name>
<dbReference type="SUPFAM" id="SSF54427">
    <property type="entry name" value="NTF2-like"/>
    <property type="match status" value="1"/>
</dbReference>
<dbReference type="InterPro" id="IPR002075">
    <property type="entry name" value="NTF2_dom"/>
</dbReference>
<dbReference type="InterPro" id="IPR057125">
    <property type="entry name" value="NXF1/2/3/5-like_LRR"/>
</dbReference>
<dbReference type="GO" id="GO:0005737">
    <property type="term" value="C:cytoplasm"/>
    <property type="evidence" value="ECO:0007669"/>
    <property type="project" value="InterPro"/>
</dbReference>
<dbReference type="GO" id="GO:0005634">
    <property type="term" value="C:nucleus"/>
    <property type="evidence" value="ECO:0000318"/>
    <property type="project" value="GO_Central"/>
</dbReference>
<dbReference type="CDD" id="cd14342">
    <property type="entry name" value="UBA_TAP-C"/>
    <property type="match status" value="1"/>
</dbReference>
<feature type="region of interest" description="Disordered" evidence="9">
    <location>
        <begin position="1"/>
        <end position="117"/>
    </location>
</feature>
<dbReference type="InterPro" id="IPR035979">
    <property type="entry name" value="RBD_domain_sf"/>
</dbReference>
<evidence type="ECO:0000256" key="7">
    <source>
        <dbReference type="ARBA" id="ARBA00022884"/>
    </source>
</evidence>
<keyword evidence="8" id="KW-0539">Nucleus</keyword>
<keyword evidence="6" id="KW-0509">mRNA transport</keyword>
<organism evidence="12 13">
    <name type="scientific">Ciona intestinalis</name>
    <name type="common">Transparent sea squirt</name>
    <name type="synonym">Ascidia intestinalis</name>
    <dbReference type="NCBI Taxonomy" id="7719"/>
    <lineage>
        <taxon>Eukaryota</taxon>
        <taxon>Metazoa</taxon>
        <taxon>Chordata</taxon>
        <taxon>Tunicata</taxon>
        <taxon>Ascidiacea</taxon>
        <taxon>Phlebobranchia</taxon>
        <taxon>Cionidae</taxon>
        <taxon>Ciona</taxon>
    </lineage>
</organism>
<feature type="domain" description="NTF2" evidence="10">
    <location>
        <begin position="380"/>
        <end position="526"/>
    </location>
</feature>
<dbReference type="InterPro" id="IPR009060">
    <property type="entry name" value="UBA-like_sf"/>
</dbReference>
<dbReference type="OMA" id="YGGHEAW"/>
<dbReference type="Gene3D" id="1.10.8.10">
    <property type="entry name" value="DNA helicase RuvA subunit, C-terminal domain"/>
    <property type="match status" value="1"/>
</dbReference>
<evidence type="ECO:0000256" key="9">
    <source>
        <dbReference type="SAM" id="MobiDB-lite"/>
    </source>
</evidence>
<dbReference type="HOGENOM" id="CLU_011280_2_0_1"/>
<keyword evidence="4" id="KW-0433">Leucine-rich repeat</keyword>
<dbReference type="GO" id="GO:0005654">
    <property type="term" value="C:nucleoplasm"/>
    <property type="evidence" value="ECO:0007669"/>
    <property type="project" value="UniProtKB-SubCell"/>
</dbReference>
<dbReference type="FunFam" id="3.80.10.10:FF:000384">
    <property type="entry name" value="Nuclear RNA export factor 1"/>
    <property type="match status" value="1"/>
</dbReference>
<dbReference type="Pfam" id="PF09162">
    <property type="entry name" value="Tap-RNA_bind"/>
    <property type="match status" value="1"/>
</dbReference>
<evidence type="ECO:0000259" key="11">
    <source>
        <dbReference type="PROSITE" id="PS51281"/>
    </source>
</evidence>
<dbReference type="SUPFAM" id="SSF46934">
    <property type="entry name" value="UBA-like"/>
    <property type="match status" value="1"/>
</dbReference>
<dbReference type="STRING" id="7719.ENSCINP00000026482"/>
<keyword evidence="5" id="KW-0677">Repeat</keyword>
<dbReference type="AlphaFoldDB" id="F6ZBK7"/>
<dbReference type="InterPro" id="IPR005637">
    <property type="entry name" value="TAP_C_dom"/>
</dbReference>
<comment type="similarity">
    <text evidence="2">Belongs to the NXF family.</text>
</comment>
<dbReference type="PROSITE" id="PS51450">
    <property type="entry name" value="LRR"/>
    <property type="match status" value="2"/>
</dbReference>
<dbReference type="InterPro" id="IPR032675">
    <property type="entry name" value="LRR_dom_sf"/>
</dbReference>
<accession>F6ZBK7</accession>
<dbReference type="InterPro" id="IPR018222">
    <property type="entry name" value="Nuclear_transport_factor_2_euk"/>
</dbReference>